<organism evidence="1">
    <name type="scientific">mine drainage metagenome</name>
    <dbReference type="NCBI Taxonomy" id="410659"/>
    <lineage>
        <taxon>unclassified sequences</taxon>
        <taxon>metagenomes</taxon>
        <taxon>ecological metagenomes</taxon>
    </lineage>
</organism>
<sequence>MNGFFRMEPGELAGSLVEALPNRVEVQTKPGNRESARCPELVSVLARCSGDLGTPDEFLPIAEA</sequence>
<protein>
    <submittedName>
        <fullName evidence="1">Uncharacterized protein</fullName>
    </submittedName>
</protein>
<proteinExistence type="predicted"/>
<dbReference type="AlphaFoldDB" id="E6QMB8"/>
<comment type="caution">
    <text evidence="1">The sequence shown here is derived from an EMBL/GenBank/DDBJ whole genome shotgun (WGS) entry which is preliminary data.</text>
</comment>
<reference evidence="1" key="1">
    <citation type="submission" date="2009-10" db="EMBL/GenBank/DDBJ databases">
        <title>Diversity of trophic interactions inside an arsenic-rich microbial ecosystem.</title>
        <authorList>
            <person name="Bertin P.N."/>
            <person name="Heinrich-Salmeron A."/>
            <person name="Pelletier E."/>
            <person name="Goulhen-Chollet F."/>
            <person name="Arsene-Ploetze F."/>
            <person name="Gallien S."/>
            <person name="Calteau A."/>
            <person name="Vallenet D."/>
            <person name="Casiot C."/>
            <person name="Chane-Woon-Ming B."/>
            <person name="Giloteaux L."/>
            <person name="Barakat M."/>
            <person name="Bonnefoy V."/>
            <person name="Bruneel O."/>
            <person name="Chandler M."/>
            <person name="Cleiss J."/>
            <person name="Duran R."/>
            <person name="Elbaz-Poulichet F."/>
            <person name="Fonknechten N."/>
            <person name="Lauga B."/>
            <person name="Mornico D."/>
            <person name="Ortet P."/>
            <person name="Schaeffer C."/>
            <person name="Siguier P."/>
            <person name="Alexander Thil Smith A."/>
            <person name="Van Dorsselaer A."/>
            <person name="Weissenbach J."/>
            <person name="Medigue C."/>
            <person name="Le Paslier D."/>
        </authorList>
    </citation>
    <scope>NUCLEOTIDE SEQUENCE</scope>
</reference>
<name>E6QMB8_9ZZZZ</name>
<dbReference type="EMBL" id="CABQ01000212">
    <property type="protein sequence ID" value="CBI08389.1"/>
    <property type="molecule type" value="Genomic_DNA"/>
</dbReference>
<accession>E6QMB8</accession>
<gene>
    <name evidence="1" type="ORF">CARN6_1849</name>
</gene>
<evidence type="ECO:0000313" key="1">
    <source>
        <dbReference type="EMBL" id="CBI08389.1"/>
    </source>
</evidence>